<dbReference type="SUPFAM" id="SSF53187">
    <property type="entry name" value="Zn-dependent exopeptidases"/>
    <property type="match status" value="1"/>
</dbReference>
<dbReference type="InterPro" id="IPR055438">
    <property type="entry name" value="AstE_AspA_cat"/>
</dbReference>
<evidence type="ECO:0000256" key="4">
    <source>
        <dbReference type="ARBA" id="ARBA00022833"/>
    </source>
</evidence>
<organism evidence="6 7">
    <name type="scientific">Olsenella absiana</name>
    <dbReference type="NCBI Taxonomy" id="3115222"/>
    <lineage>
        <taxon>Bacteria</taxon>
        <taxon>Bacillati</taxon>
        <taxon>Actinomycetota</taxon>
        <taxon>Coriobacteriia</taxon>
        <taxon>Coriobacteriales</taxon>
        <taxon>Atopobiaceae</taxon>
        <taxon>Olsenella</taxon>
    </lineage>
</organism>
<dbReference type="Gene3D" id="3.40.630.10">
    <property type="entry name" value="Zn peptidases"/>
    <property type="match status" value="1"/>
</dbReference>
<evidence type="ECO:0000313" key="6">
    <source>
        <dbReference type="EMBL" id="MEE6147514.1"/>
    </source>
</evidence>
<name>A0ABU7RA85_9ACTN</name>
<dbReference type="Proteomes" id="UP001332931">
    <property type="component" value="Unassembled WGS sequence"/>
</dbReference>
<evidence type="ECO:0000259" key="5">
    <source>
        <dbReference type="Pfam" id="PF24827"/>
    </source>
</evidence>
<comment type="caution">
    <text evidence="6">The sequence shown here is derived from an EMBL/GenBank/DDBJ whole genome shotgun (WGS) entry which is preliminary data.</text>
</comment>
<evidence type="ECO:0000256" key="3">
    <source>
        <dbReference type="ARBA" id="ARBA00022801"/>
    </source>
</evidence>
<keyword evidence="3" id="KW-0378">Hydrolase</keyword>
<dbReference type="EMBL" id="JAZGJQ010000005">
    <property type="protein sequence ID" value="MEE6147514.1"/>
    <property type="molecule type" value="Genomic_DNA"/>
</dbReference>
<reference evidence="6 7" key="1">
    <citation type="submission" date="2024-01" db="EMBL/GenBank/DDBJ databases">
        <title>Description of Olsenella sp. nov., isolated from pig feces.</title>
        <authorList>
            <person name="Chang Y.-H."/>
        </authorList>
    </citation>
    <scope>NUCLEOTIDE SEQUENCE [LARGE SCALE GENOMIC DNA]</scope>
    <source>
        <strain evidence="6 7">YH-ols2223</strain>
    </source>
</reference>
<keyword evidence="4" id="KW-0862">Zinc</keyword>
<keyword evidence="7" id="KW-1185">Reference proteome</keyword>
<dbReference type="InterPro" id="IPR053138">
    <property type="entry name" value="N-alpha-Ac-DABA_deacetylase"/>
</dbReference>
<dbReference type="PANTHER" id="PTHR37326:SF1">
    <property type="entry name" value="BLL3975 PROTEIN"/>
    <property type="match status" value="1"/>
</dbReference>
<gene>
    <name evidence="6" type="ORF">VXJ25_05860</name>
</gene>
<comment type="cofactor">
    <cofactor evidence="1">
        <name>Zn(2+)</name>
        <dbReference type="ChEBI" id="CHEBI:29105"/>
    </cofactor>
</comment>
<accession>A0ABU7RA85</accession>
<keyword evidence="2" id="KW-0479">Metal-binding</keyword>
<sequence length="316" mass="35142">MRTLTLFKLDTLYREPMVIRGFEFGDHGGRRACAIVGSTRGNEVQQQYICAQLVRRLSKLEGEGRVAPRKRVLVVPCVNPFSMNVGSRFWPQDKSDINRKFPGDARGGTTERVAAGLFDAVKRYSIGIQLCSFYMPGDFEPNVRITRVGPVTDESLEMAADFGLPYVVEKRPGPFDTTMLNYNWQVWDTNAFSVYSRATDQVDQASADVVEDAILRFLAANRVLDVPVGPAAPSRRIDEGDLVDVRTTKAAGFLAGRVRASEHVEEGQVLAEVLDTLDTHVREQLVAPVSGTVFFARVDPLVQQETICFRIVPDGR</sequence>
<dbReference type="PANTHER" id="PTHR37326">
    <property type="entry name" value="BLL3975 PROTEIN"/>
    <property type="match status" value="1"/>
</dbReference>
<evidence type="ECO:0000256" key="2">
    <source>
        <dbReference type="ARBA" id="ARBA00022723"/>
    </source>
</evidence>
<protein>
    <submittedName>
        <fullName evidence="6">M14 family metallopeptidase</fullName>
    </submittedName>
</protein>
<dbReference type="RefSeq" id="WP_330958282.1">
    <property type="nucleotide sequence ID" value="NZ_JAZGJQ010000005.1"/>
</dbReference>
<proteinExistence type="predicted"/>
<feature type="domain" description="Succinylglutamate desuccinylase/Aspartoacylase catalytic" evidence="5">
    <location>
        <begin position="33"/>
        <end position="218"/>
    </location>
</feature>
<dbReference type="Pfam" id="PF24827">
    <property type="entry name" value="AstE_AspA_cat"/>
    <property type="match status" value="1"/>
</dbReference>
<dbReference type="CDD" id="cd06253">
    <property type="entry name" value="M14_ASTE_ASPA-like"/>
    <property type="match status" value="1"/>
</dbReference>
<evidence type="ECO:0000256" key="1">
    <source>
        <dbReference type="ARBA" id="ARBA00001947"/>
    </source>
</evidence>
<evidence type="ECO:0000313" key="7">
    <source>
        <dbReference type="Proteomes" id="UP001332931"/>
    </source>
</evidence>